<gene>
    <name evidence="1" type="ORF">JG687_00000635</name>
</gene>
<evidence type="ECO:0000313" key="2">
    <source>
        <dbReference type="Proteomes" id="UP000688947"/>
    </source>
</evidence>
<name>A0A8T1V0H4_9STRA</name>
<proteinExistence type="predicted"/>
<accession>A0A8T1V0H4</accession>
<evidence type="ECO:0000313" key="1">
    <source>
        <dbReference type="EMBL" id="KAG6973918.1"/>
    </source>
</evidence>
<dbReference type="VEuPathDB" id="FungiDB:PC110_g18118"/>
<organism evidence="1 2">
    <name type="scientific">Phytophthora cactorum</name>
    <dbReference type="NCBI Taxonomy" id="29920"/>
    <lineage>
        <taxon>Eukaryota</taxon>
        <taxon>Sar</taxon>
        <taxon>Stramenopiles</taxon>
        <taxon>Oomycota</taxon>
        <taxon>Peronosporomycetes</taxon>
        <taxon>Peronosporales</taxon>
        <taxon>Peronosporaceae</taxon>
        <taxon>Phytophthora</taxon>
    </lineage>
</organism>
<dbReference type="EMBL" id="JAENGZ010000013">
    <property type="protein sequence ID" value="KAG6973918.1"/>
    <property type="molecule type" value="Genomic_DNA"/>
</dbReference>
<dbReference type="OrthoDB" id="10482335at2759"/>
<sequence>MHENACRRRDLNREVQLAEITKAMASFGITPPEPGCSATQESANGHLLNKPLQRALSELARRSASSLPEFVELIRGQT</sequence>
<comment type="caution">
    <text evidence="1">The sequence shown here is derived from an EMBL/GenBank/DDBJ whole genome shotgun (WGS) entry which is preliminary data.</text>
</comment>
<dbReference type="Proteomes" id="UP000688947">
    <property type="component" value="Unassembled WGS sequence"/>
</dbReference>
<dbReference type="AlphaFoldDB" id="A0A8T1V0H4"/>
<reference evidence="1" key="1">
    <citation type="submission" date="2021-01" db="EMBL/GenBank/DDBJ databases">
        <title>Phytophthora aleatoria, a newly-described species from Pinus radiata is distinct from Phytophthora cactorum isolates based on comparative genomics.</title>
        <authorList>
            <person name="Mcdougal R."/>
            <person name="Panda P."/>
            <person name="Williams N."/>
            <person name="Studholme D.J."/>
        </authorList>
    </citation>
    <scope>NUCLEOTIDE SEQUENCE</scope>
    <source>
        <strain evidence="1">NZFS 3830</strain>
    </source>
</reference>
<protein>
    <submittedName>
        <fullName evidence="1">Uncharacterized protein</fullName>
    </submittedName>
</protein>